<feature type="transmembrane region" description="Helical" evidence="1">
    <location>
        <begin position="103"/>
        <end position="122"/>
    </location>
</feature>
<evidence type="ECO:0000256" key="1">
    <source>
        <dbReference type="SAM" id="Phobius"/>
    </source>
</evidence>
<sequence>MAIGLIVAYLVFYLLVSWLISSMFSGEIDTDNVAGSAPSILFGIALPIAVGAIALLIVTVRLGMLGKIFGPQPIRGRGWMWIGPALVLAAIIAHATGTDWSSWTGGQIAAMFVMGACVGLTEELATRGLVVQILRDARHSEKYVAVASSLMFALMHTVNLISGMKLTTVAATVVYTFGFGMCMYLTMRVTGTIWAAVVLHALTDPTTFLSSGGLDTAVGTSSSGGAIAALVTIALIMFGVVAAFFARGQVRATQPLPAV</sequence>
<proteinExistence type="predicted"/>
<feature type="transmembrane region" description="Helical" evidence="1">
    <location>
        <begin position="37"/>
        <end position="58"/>
    </location>
</feature>
<keyword evidence="4" id="KW-1185">Reference proteome</keyword>
<evidence type="ECO:0000313" key="3">
    <source>
        <dbReference type="EMBL" id="SDE03048.1"/>
    </source>
</evidence>
<protein>
    <submittedName>
        <fullName evidence="3">CAAX protease self-immunity</fullName>
    </submittedName>
</protein>
<feature type="transmembrane region" description="Helical" evidence="1">
    <location>
        <begin position="79"/>
        <end position="97"/>
    </location>
</feature>
<dbReference type="GO" id="GO:0004175">
    <property type="term" value="F:endopeptidase activity"/>
    <property type="evidence" value="ECO:0007669"/>
    <property type="project" value="UniProtKB-ARBA"/>
</dbReference>
<dbReference type="EMBL" id="FNAB01000009">
    <property type="protein sequence ID" value="SDE03048.1"/>
    <property type="molecule type" value="Genomic_DNA"/>
</dbReference>
<keyword evidence="1" id="KW-0812">Transmembrane</keyword>
<keyword evidence="1" id="KW-1133">Transmembrane helix</keyword>
<feature type="transmembrane region" description="Helical" evidence="1">
    <location>
        <begin position="193"/>
        <end position="214"/>
    </location>
</feature>
<dbReference type="InterPro" id="IPR052710">
    <property type="entry name" value="CAAX_protease"/>
</dbReference>
<keyword evidence="3" id="KW-0645">Protease</keyword>
<dbReference type="InterPro" id="IPR003675">
    <property type="entry name" value="Rce1/LyrA-like_dom"/>
</dbReference>
<evidence type="ECO:0000259" key="2">
    <source>
        <dbReference type="Pfam" id="PF02517"/>
    </source>
</evidence>
<dbReference type="GO" id="GO:0080120">
    <property type="term" value="P:CAAX-box protein maturation"/>
    <property type="evidence" value="ECO:0007669"/>
    <property type="project" value="UniProtKB-ARBA"/>
</dbReference>
<keyword evidence="1" id="KW-0472">Membrane</keyword>
<feature type="transmembrane region" description="Helical" evidence="1">
    <location>
        <begin position="168"/>
        <end position="186"/>
    </location>
</feature>
<dbReference type="STRING" id="168276.SAMN05444580_10934"/>
<name>A0A1G6ZK94_9NOCA</name>
<dbReference type="Pfam" id="PF02517">
    <property type="entry name" value="Rce1-like"/>
    <property type="match status" value="1"/>
</dbReference>
<dbReference type="GO" id="GO:0006508">
    <property type="term" value="P:proteolysis"/>
    <property type="evidence" value="ECO:0007669"/>
    <property type="project" value="UniProtKB-KW"/>
</dbReference>
<dbReference type="AlphaFoldDB" id="A0A1G6ZK94"/>
<organism evidence="3 4">
    <name type="scientific">Rhodococcus tukisamuensis</name>
    <dbReference type="NCBI Taxonomy" id="168276"/>
    <lineage>
        <taxon>Bacteria</taxon>
        <taxon>Bacillati</taxon>
        <taxon>Actinomycetota</taxon>
        <taxon>Actinomycetes</taxon>
        <taxon>Mycobacteriales</taxon>
        <taxon>Nocardiaceae</taxon>
        <taxon>Rhodococcus</taxon>
    </lineage>
</organism>
<gene>
    <name evidence="3" type="ORF">SAMN05444580_10934</name>
</gene>
<feature type="domain" description="CAAX prenyl protease 2/Lysostaphin resistance protein A-like" evidence="2">
    <location>
        <begin position="107"/>
        <end position="204"/>
    </location>
</feature>
<dbReference type="PANTHER" id="PTHR36435:SF1">
    <property type="entry name" value="CAAX AMINO TERMINAL PROTEASE FAMILY PROTEIN"/>
    <property type="match status" value="1"/>
</dbReference>
<evidence type="ECO:0000313" key="4">
    <source>
        <dbReference type="Proteomes" id="UP000199417"/>
    </source>
</evidence>
<feature type="transmembrane region" description="Helical" evidence="1">
    <location>
        <begin position="226"/>
        <end position="246"/>
    </location>
</feature>
<feature type="transmembrane region" description="Helical" evidence="1">
    <location>
        <begin position="7"/>
        <end position="25"/>
    </location>
</feature>
<reference evidence="3 4" key="1">
    <citation type="submission" date="2016-10" db="EMBL/GenBank/DDBJ databases">
        <authorList>
            <person name="de Groot N.N."/>
        </authorList>
    </citation>
    <scope>NUCLEOTIDE SEQUENCE [LARGE SCALE GENOMIC DNA]</scope>
    <source>
        <strain evidence="3 4">JCM 11308</strain>
    </source>
</reference>
<keyword evidence="3" id="KW-0378">Hydrolase</keyword>
<dbReference type="PANTHER" id="PTHR36435">
    <property type="entry name" value="SLR1288 PROTEIN"/>
    <property type="match status" value="1"/>
</dbReference>
<accession>A0A1G6ZK94</accession>
<dbReference type="Proteomes" id="UP000199417">
    <property type="component" value="Unassembled WGS sequence"/>
</dbReference>
<feature type="transmembrane region" description="Helical" evidence="1">
    <location>
        <begin position="143"/>
        <end position="162"/>
    </location>
</feature>